<keyword evidence="7" id="KW-1185">Reference proteome</keyword>
<dbReference type="InterPro" id="IPR052930">
    <property type="entry name" value="TA_antitoxin_MntA"/>
</dbReference>
<dbReference type="Gene3D" id="3.30.460.10">
    <property type="entry name" value="Beta Polymerase, domain 2"/>
    <property type="match status" value="1"/>
</dbReference>
<keyword evidence="3" id="KW-0378">Hydrolase</keyword>
<evidence type="ECO:0000256" key="1">
    <source>
        <dbReference type="ARBA" id="ARBA00022649"/>
    </source>
</evidence>
<evidence type="ECO:0000256" key="4">
    <source>
        <dbReference type="ARBA" id="ARBA00024207"/>
    </source>
</evidence>
<dbReference type="GO" id="GO:0004540">
    <property type="term" value="F:RNA nuclease activity"/>
    <property type="evidence" value="ECO:0007669"/>
    <property type="project" value="InterPro"/>
</dbReference>
<dbReference type="PANTHER" id="PTHR43852">
    <property type="entry name" value="NUCLEOTIDYLTRANSFERASE"/>
    <property type="match status" value="1"/>
</dbReference>
<dbReference type="KEGG" id="iag:Igag_1695"/>
<dbReference type="Pfam" id="PF18765">
    <property type="entry name" value="Polbeta"/>
    <property type="match status" value="1"/>
</dbReference>
<dbReference type="GO" id="GO:0016787">
    <property type="term" value="F:hydrolase activity"/>
    <property type="evidence" value="ECO:0007669"/>
    <property type="project" value="UniProtKB-KW"/>
</dbReference>
<feature type="domain" description="Polymerase beta nucleotidyltransferase" evidence="5">
    <location>
        <begin position="142"/>
        <end position="227"/>
    </location>
</feature>
<sequence length="256" mass="29180">MEIVKRFEKQFELIDNLIRELEIERSYRGIERLVQLVIQALLDLGLMAISVLGGRKPRSYSEIGFILMELGILDESDAKLVKSMAGLRNILVHEYATIDREKIFEFAKTLKSDAIRIAMKIMDSVNRANLDPNEDIDDIVKKLYKVLKGRVRVAYLFGGRSKRYLMKGDYDIAILMDKNYSLYELGELQILIAETLGVDEDKIDLICLNNASPDIVIEALSGIPIIIENPVEILELKTKALTELLDMEEAIRIYGI</sequence>
<gene>
    <name evidence="6" type="ordered locus">Igag_1695</name>
</gene>
<evidence type="ECO:0000259" key="5">
    <source>
        <dbReference type="Pfam" id="PF18765"/>
    </source>
</evidence>
<dbReference type="Pfam" id="PF01934">
    <property type="entry name" value="HepT-like"/>
    <property type="match status" value="1"/>
</dbReference>
<dbReference type="SUPFAM" id="SSF81301">
    <property type="entry name" value="Nucleotidyltransferase"/>
    <property type="match status" value="1"/>
</dbReference>
<keyword evidence="1" id="KW-1277">Toxin-antitoxin system</keyword>
<reference evidence="6 7" key="1">
    <citation type="journal article" date="2010" name="Stand. Genomic Sci.">
        <title>Complete genome sequence of Ignisphaera aggregans type strain (AQ1.S1).</title>
        <authorList>
            <person name="Goker M."/>
            <person name="Held B."/>
            <person name="Lapidus A."/>
            <person name="Nolan M."/>
            <person name="Spring S."/>
            <person name="Yasawong M."/>
            <person name="Lucas S."/>
            <person name="Glavina Del Rio T."/>
            <person name="Tice H."/>
            <person name="Cheng J.F."/>
            <person name="Goodwin L."/>
            <person name="Tapia R."/>
            <person name="Pitluck S."/>
            <person name="Liolios K."/>
            <person name="Ivanova N."/>
            <person name="Mavromatis K."/>
            <person name="Mikhailova N."/>
            <person name="Pati A."/>
            <person name="Chen A."/>
            <person name="Palaniappan K."/>
            <person name="Brambilla E."/>
            <person name="Land M."/>
            <person name="Hauser L."/>
            <person name="Chang Y.J."/>
            <person name="Jeffries C.D."/>
            <person name="Brettin T."/>
            <person name="Detter J.C."/>
            <person name="Han C."/>
            <person name="Rohde M."/>
            <person name="Sikorski J."/>
            <person name="Woyke T."/>
            <person name="Bristow J."/>
            <person name="Eisen J.A."/>
            <person name="Markowitz V."/>
            <person name="Hugenholtz P."/>
            <person name="Kyrpides N.C."/>
            <person name="Klenk H.P."/>
        </authorList>
    </citation>
    <scope>NUCLEOTIDE SEQUENCE [LARGE SCALE GENOMIC DNA]</scope>
    <source>
        <strain evidence="7">DSM 17230 / JCM 13409 / AQ1.S1</strain>
    </source>
</reference>
<dbReference type="InterPro" id="IPR008201">
    <property type="entry name" value="HepT-like"/>
</dbReference>
<accession>E0SRW1</accession>
<dbReference type="GO" id="GO:0110001">
    <property type="term" value="C:toxin-antitoxin complex"/>
    <property type="evidence" value="ECO:0007669"/>
    <property type="project" value="InterPro"/>
</dbReference>
<dbReference type="EMBL" id="CP002098">
    <property type="protein sequence ID" value="ADM28492.1"/>
    <property type="molecule type" value="Genomic_DNA"/>
</dbReference>
<dbReference type="Proteomes" id="UP000001304">
    <property type="component" value="Chromosome"/>
</dbReference>
<dbReference type="HOGENOM" id="CLU_092685_0_0_2"/>
<evidence type="ECO:0000313" key="7">
    <source>
        <dbReference type="Proteomes" id="UP000001304"/>
    </source>
</evidence>
<comment type="similarity">
    <text evidence="4">Belongs to the HepT RNase toxin family.</text>
</comment>
<organism evidence="6 7">
    <name type="scientific">Ignisphaera aggregans (strain DSM 17230 / JCM 13409 / AQ1.S1)</name>
    <dbReference type="NCBI Taxonomy" id="583356"/>
    <lineage>
        <taxon>Archaea</taxon>
        <taxon>Thermoproteota</taxon>
        <taxon>Thermoprotei</taxon>
        <taxon>Desulfurococcales</taxon>
        <taxon>Desulfurococcaceae</taxon>
        <taxon>Ignisphaera</taxon>
    </lineage>
</organism>
<dbReference type="Gene3D" id="1.20.120.580">
    <property type="entry name" value="bsu32300-like"/>
    <property type="match status" value="1"/>
</dbReference>
<dbReference type="BioCyc" id="IAGG583356:GHAH-1682-MONOMER"/>
<dbReference type="STRING" id="583356.Igag_1695"/>
<dbReference type="InterPro" id="IPR043519">
    <property type="entry name" value="NT_sf"/>
</dbReference>
<name>E0SRW1_IGNAA</name>
<proteinExistence type="inferred from homology"/>
<dbReference type="InterPro" id="IPR041633">
    <property type="entry name" value="Polbeta"/>
</dbReference>
<evidence type="ECO:0000313" key="6">
    <source>
        <dbReference type="EMBL" id="ADM28492.1"/>
    </source>
</evidence>
<keyword evidence="2" id="KW-0540">Nuclease</keyword>
<dbReference type="PANTHER" id="PTHR43852:SF3">
    <property type="entry name" value="NUCLEOTIDYLTRANSFERASE"/>
    <property type="match status" value="1"/>
</dbReference>
<evidence type="ECO:0000256" key="2">
    <source>
        <dbReference type="ARBA" id="ARBA00022722"/>
    </source>
</evidence>
<evidence type="ECO:0000256" key="3">
    <source>
        <dbReference type="ARBA" id="ARBA00022801"/>
    </source>
</evidence>
<dbReference type="NCBIfam" id="NF047751">
    <property type="entry name" value="HepT_toxin"/>
    <property type="match status" value="1"/>
</dbReference>
<dbReference type="AlphaFoldDB" id="E0SRW1"/>
<protein>
    <recommendedName>
        <fullName evidence="5">Polymerase beta nucleotidyltransferase domain-containing protein</fullName>
    </recommendedName>
</protein>
<dbReference type="InterPro" id="IPR037038">
    <property type="entry name" value="HepT-like_sf"/>
</dbReference>